<dbReference type="EMBL" id="BMHE01000005">
    <property type="protein sequence ID" value="GGI46017.1"/>
    <property type="molecule type" value="Genomic_DNA"/>
</dbReference>
<keyword evidence="2" id="KW-1185">Reference proteome</keyword>
<reference evidence="2" key="1">
    <citation type="journal article" date="2019" name="Int. J. Syst. Evol. Microbiol.">
        <title>The Global Catalogue of Microorganisms (GCM) 10K type strain sequencing project: providing services to taxonomists for standard genome sequencing and annotation.</title>
        <authorList>
            <consortium name="The Broad Institute Genomics Platform"/>
            <consortium name="The Broad Institute Genome Sequencing Center for Infectious Disease"/>
            <person name="Wu L."/>
            <person name="Ma J."/>
        </authorList>
    </citation>
    <scope>NUCLEOTIDE SEQUENCE [LARGE SCALE GENOMIC DNA]</scope>
    <source>
        <strain evidence="2">CGMCC 1.15043</strain>
    </source>
</reference>
<dbReference type="SUPFAM" id="SSF56784">
    <property type="entry name" value="HAD-like"/>
    <property type="match status" value="1"/>
</dbReference>
<evidence type="ECO:0000313" key="2">
    <source>
        <dbReference type="Proteomes" id="UP000615455"/>
    </source>
</evidence>
<protein>
    <recommendedName>
        <fullName evidence="3">HAD family hydrolase</fullName>
    </recommendedName>
</protein>
<proteinExistence type="predicted"/>
<dbReference type="Proteomes" id="UP000615455">
    <property type="component" value="Unassembled WGS sequence"/>
</dbReference>
<evidence type="ECO:0000313" key="1">
    <source>
        <dbReference type="EMBL" id="GGI46017.1"/>
    </source>
</evidence>
<organism evidence="1 2">
    <name type="scientific">Paenibacillus marchantiophytorum</name>
    <dbReference type="NCBI Taxonomy" id="1619310"/>
    <lineage>
        <taxon>Bacteria</taxon>
        <taxon>Bacillati</taxon>
        <taxon>Bacillota</taxon>
        <taxon>Bacilli</taxon>
        <taxon>Bacillales</taxon>
        <taxon>Paenibacillaceae</taxon>
        <taxon>Paenibacillus</taxon>
    </lineage>
</organism>
<dbReference type="InterPro" id="IPR023214">
    <property type="entry name" value="HAD_sf"/>
</dbReference>
<comment type="caution">
    <text evidence="1">The sequence shown here is derived from an EMBL/GenBank/DDBJ whole genome shotgun (WGS) entry which is preliminary data.</text>
</comment>
<accession>A0ABQ2BW71</accession>
<gene>
    <name evidence="1" type="ORF">GCM10008018_15020</name>
</gene>
<sequence>MGTYILFIFGVTMAIELNNGLTDTDGYKKNKKHTIEYLNKISKQQEAVYIGDEWRDIIAYERSGIHALSYGSPELLSEGPRLSRGDAE</sequence>
<name>A0ABQ2BW71_9BACL</name>
<dbReference type="Gene3D" id="3.40.50.1000">
    <property type="entry name" value="HAD superfamily/HAD-like"/>
    <property type="match status" value="1"/>
</dbReference>
<evidence type="ECO:0008006" key="3">
    <source>
        <dbReference type="Google" id="ProtNLM"/>
    </source>
</evidence>
<dbReference type="InterPro" id="IPR036412">
    <property type="entry name" value="HAD-like_sf"/>
</dbReference>